<comment type="subcellular location">
    <subcellularLocation>
        <location evidence="3 18">Cytoplasm</location>
    </subcellularLocation>
</comment>
<dbReference type="SUPFAM" id="SSF53850">
    <property type="entry name" value="Periplasmic binding protein-like II"/>
    <property type="match status" value="1"/>
</dbReference>
<dbReference type="NCBIfam" id="TIGR03455">
    <property type="entry name" value="HisG_C-term"/>
    <property type="match status" value="1"/>
</dbReference>
<dbReference type="PROSITE" id="PS01316">
    <property type="entry name" value="ATP_P_PHORIBOSYLTR"/>
    <property type="match status" value="1"/>
</dbReference>
<dbReference type="Pfam" id="PF08029">
    <property type="entry name" value="HisG_C"/>
    <property type="match status" value="1"/>
</dbReference>
<evidence type="ECO:0000259" key="19">
    <source>
        <dbReference type="Pfam" id="PF01634"/>
    </source>
</evidence>
<evidence type="ECO:0000256" key="2">
    <source>
        <dbReference type="ARBA" id="ARBA00001946"/>
    </source>
</evidence>
<evidence type="ECO:0000256" key="12">
    <source>
        <dbReference type="ARBA" id="ARBA00022723"/>
    </source>
</evidence>
<comment type="function">
    <text evidence="17 18">Catalyzes the condensation of ATP and 5-phosphoribose 1-diphosphate to form N'-(5'-phosphoribosyl)-ATP (PR-ATP). Has a crucial role in the pathway because the rate of histidine biosynthesis seems to be controlled primarily by regulation of HisG enzymatic activity.</text>
</comment>
<dbReference type="EMBL" id="MHJU01000019">
    <property type="protein sequence ID" value="OGY72968.1"/>
    <property type="molecule type" value="Genomic_DNA"/>
</dbReference>
<dbReference type="GO" id="GO:0003879">
    <property type="term" value="F:ATP phosphoribosyltransferase activity"/>
    <property type="evidence" value="ECO:0007669"/>
    <property type="project" value="UniProtKB-UniRule"/>
</dbReference>
<proteinExistence type="inferred from homology"/>
<keyword evidence="15 18" id="KW-0460">Magnesium</keyword>
<dbReference type="SUPFAM" id="SSF54913">
    <property type="entry name" value="GlnB-like"/>
    <property type="match status" value="1"/>
</dbReference>
<comment type="catalytic activity">
    <reaction evidence="1 18">
        <text>1-(5-phospho-beta-D-ribosyl)-ATP + diphosphate = 5-phospho-alpha-D-ribose 1-diphosphate + ATP</text>
        <dbReference type="Rhea" id="RHEA:18473"/>
        <dbReference type="ChEBI" id="CHEBI:30616"/>
        <dbReference type="ChEBI" id="CHEBI:33019"/>
        <dbReference type="ChEBI" id="CHEBI:58017"/>
        <dbReference type="ChEBI" id="CHEBI:73183"/>
        <dbReference type="EC" id="2.4.2.17"/>
    </reaction>
</comment>
<dbReference type="InterPro" id="IPR013820">
    <property type="entry name" value="ATP_PRibTrfase_cat"/>
</dbReference>
<evidence type="ECO:0000256" key="7">
    <source>
        <dbReference type="ARBA" id="ARBA00020998"/>
    </source>
</evidence>
<name>A0A1G2A7V2_9BACT</name>
<dbReference type="Gene3D" id="3.40.190.10">
    <property type="entry name" value="Periplasmic binding protein-like II"/>
    <property type="match status" value="2"/>
</dbReference>
<dbReference type="Proteomes" id="UP000178315">
    <property type="component" value="Unassembled WGS sequence"/>
</dbReference>
<dbReference type="PANTHER" id="PTHR21403">
    <property type="entry name" value="ATP PHOSPHORIBOSYLTRANSFERASE ATP-PRTASE"/>
    <property type="match status" value="1"/>
</dbReference>
<keyword evidence="14 18" id="KW-0067">ATP-binding</keyword>
<dbReference type="InterPro" id="IPR001348">
    <property type="entry name" value="ATP_PRibTrfase_HisG"/>
</dbReference>
<evidence type="ECO:0000256" key="3">
    <source>
        <dbReference type="ARBA" id="ARBA00004496"/>
    </source>
</evidence>
<evidence type="ECO:0000256" key="9">
    <source>
        <dbReference type="ARBA" id="ARBA00022605"/>
    </source>
</evidence>
<dbReference type="InterPro" id="IPR020621">
    <property type="entry name" value="ATP-PRT_HisG_long"/>
</dbReference>
<dbReference type="PANTHER" id="PTHR21403:SF8">
    <property type="entry name" value="ATP PHOSPHORIBOSYLTRANSFERASE"/>
    <property type="match status" value="1"/>
</dbReference>
<gene>
    <name evidence="18" type="primary">hisG</name>
    <name evidence="21" type="ORF">A3H61_04005</name>
</gene>
<dbReference type="GO" id="GO:0000287">
    <property type="term" value="F:magnesium ion binding"/>
    <property type="evidence" value="ECO:0007669"/>
    <property type="project" value="UniProtKB-UniRule"/>
</dbReference>
<evidence type="ECO:0000256" key="14">
    <source>
        <dbReference type="ARBA" id="ARBA00022840"/>
    </source>
</evidence>
<dbReference type="FunFam" id="3.40.190.10:FF:000008">
    <property type="entry name" value="ATP phosphoribosyltransferase"/>
    <property type="match status" value="1"/>
</dbReference>
<evidence type="ECO:0000256" key="1">
    <source>
        <dbReference type="ARBA" id="ARBA00000915"/>
    </source>
</evidence>
<evidence type="ECO:0000313" key="22">
    <source>
        <dbReference type="Proteomes" id="UP000178315"/>
    </source>
</evidence>
<evidence type="ECO:0000256" key="4">
    <source>
        <dbReference type="ARBA" id="ARBA00004667"/>
    </source>
</evidence>
<dbReference type="InterPro" id="IPR018198">
    <property type="entry name" value="ATP_PRibTrfase_CS"/>
</dbReference>
<protein>
    <recommendedName>
        <fullName evidence="7 18">ATP phosphoribosyltransferase</fullName>
        <shortName evidence="18">ATP-PRT</shortName>
        <shortName evidence="18">ATP-PRTase</shortName>
        <ecNumber evidence="6 18">2.4.2.17</ecNumber>
    </recommendedName>
</protein>
<dbReference type="NCBIfam" id="TIGR00070">
    <property type="entry name" value="hisG"/>
    <property type="match status" value="1"/>
</dbReference>
<keyword evidence="8 18" id="KW-0963">Cytoplasm</keyword>
<keyword evidence="13 18" id="KW-0547">Nucleotide-binding</keyword>
<comment type="activity regulation">
    <text evidence="18">Feedback inhibited by histidine.</text>
</comment>
<evidence type="ECO:0000256" key="18">
    <source>
        <dbReference type="HAMAP-Rule" id="MF_00079"/>
    </source>
</evidence>
<evidence type="ECO:0000256" key="10">
    <source>
        <dbReference type="ARBA" id="ARBA00022676"/>
    </source>
</evidence>
<keyword evidence="10 18" id="KW-0328">Glycosyltransferase</keyword>
<dbReference type="GO" id="GO:0005737">
    <property type="term" value="C:cytoplasm"/>
    <property type="evidence" value="ECO:0007669"/>
    <property type="project" value="UniProtKB-SubCell"/>
</dbReference>
<keyword evidence="16 18" id="KW-0368">Histidine biosynthesis</keyword>
<evidence type="ECO:0000256" key="5">
    <source>
        <dbReference type="ARBA" id="ARBA00007955"/>
    </source>
</evidence>
<feature type="domain" description="ATP phosphoribosyltransferase catalytic" evidence="19">
    <location>
        <begin position="55"/>
        <end position="211"/>
    </location>
</feature>
<dbReference type="GO" id="GO:0005524">
    <property type="term" value="F:ATP binding"/>
    <property type="evidence" value="ECO:0007669"/>
    <property type="project" value="UniProtKB-KW"/>
</dbReference>
<dbReference type="Gene3D" id="3.30.70.120">
    <property type="match status" value="1"/>
</dbReference>
<comment type="similarity">
    <text evidence="5 18">Belongs to the ATP phosphoribosyltransferase family. Long subfamily.</text>
</comment>
<comment type="cofactor">
    <cofactor evidence="2 18">
        <name>Mg(2+)</name>
        <dbReference type="ChEBI" id="CHEBI:18420"/>
    </cofactor>
</comment>
<reference evidence="21 22" key="1">
    <citation type="journal article" date="2016" name="Nat. Commun.">
        <title>Thousands of microbial genomes shed light on interconnected biogeochemical processes in an aquifer system.</title>
        <authorList>
            <person name="Anantharaman K."/>
            <person name="Brown C.T."/>
            <person name="Hug L.A."/>
            <person name="Sharon I."/>
            <person name="Castelle C.J."/>
            <person name="Probst A.J."/>
            <person name="Thomas B.C."/>
            <person name="Singh A."/>
            <person name="Wilkins M.J."/>
            <person name="Karaoz U."/>
            <person name="Brodie E.L."/>
            <person name="Williams K.H."/>
            <person name="Hubbard S.S."/>
            <person name="Banfield J.F."/>
        </authorList>
    </citation>
    <scope>NUCLEOTIDE SEQUENCE [LARGE SCALE GENOMIC DNA]</scope>
</reference>
<dbReference type="InterPro" id="IPR013115">
    <property type="entry name" value="HisG_C"/>
</dbReference>
<dbReference type="GO" id="GO:0000105">
    <property type="term" value="P:L-histidine biosynthetic process"/>
    <property type="evidence" value="ECO:0007669"/>
    <property type="project" value="UniProtKB-UniRule"/>
</dbReference>
<keyword evidence="9 18" id="KW-0028">Amino-acid biosynthesis</keyword>
<accession>A0A1G2A7V2</accession>
<organism evidence="21 22">
    <name type="scientific">Candidatus Jacksonbacteria bacterium RIFCSPLOWO2_02_FULL_44_20</name>
    <dbReference type="NCBI Taxonomy" id="1798460"/>
    <lineage>
        <taxon>Bacteria</taxon>
        <taxon>Candidatus Jacksoniibacteriota</taxon>
    </lineage>
</organism>
<evidence type="ECO:0000256" key="16">
    <source>
        <dbReference type="ARBA" id="ARBA00023102"/>
    </source>
</evidence>
<feature type="domain" description="Histidine biosynthesis HisG C-terminal" evidence="20">
    <location>
        <begin position="216"/>
        <end position="288"/>
    </location>
</feature>
<dbReference type="Pfam" id="PF01634">
    <property type="entry name" value="HisG"/>
    <property type="match status" value="1"/>
</dbReference>
<dbReference type="EC" id="2.4.2.17" evidence="6 18"/>
<evidence type="ECO:0000256" key="15">
    <source>
        <dbReference type="ARBA" id="ARBA00022842"/>
    </source>
</evidence>
<keyword evidence="12 18" id="KW-0479">Metal-binding</keyword>
<evidence type="ECO:0000256" key="17">
    <source>
        <dbReference type="ARBA" id="ARBA00024861"/>
    </source>
</evidence>
<evidence type="ECO:0000313" key="21">
    <source>
        <dbReference type="EMBL" id="OGY72968.1"/>
    </source>
</evidence>
<sequence>MKPNGNNVKIAIQKDGKLAEDSSQLLKQAGFIFEAGKGKLLASCENFPLDILFVRDDDIPEYVRDGVCDLGIVGQDILRQGNFQLTTITELGFGKCRLSIAAPKESGIADVRELEGKTIATSFPAILAEYLKANAIQAHVITISGSVEITPALGVADAICDLVSTGSTLKIHELVEITTIFKSEAVLVGQTKSSRNERKAQLIENFTRRIRAVLTAQKTKYILLNAPKDKVSEIAQAIPGVKSPTVLPLYDPDWVSIHSVVSEDVFWETVDKLKSLGAQEILVLPIEKMIL</sequence>
<evidence type="ECO:0000256" key="6">
    <source>
        <dbReference type="ARBA" id="ARBA00011946"/>
    </source>
</evidence>
<dbReference type="InterPro" id="IPR011322">
    <property type="entry name" value="N-reg_PII-like_a/b"/>
</dbReference>
<evidence type="ECO:0000256" key="13">
    <source>
        <dbReference type="ARBA" id="ARBA00022741"/>
    </source>
</evidence>
<evidence type="ECO:0000259" key="20">
    <source>
        <dbReference type="Pfam" id="PF08029"/>
    </source>
</evidence>
<dbReference type="InterPro" id="IPR015867">
    <property type="entry name" value="N-reg_PII/ATP_PRibTrfase_C"/>
</dbReference>
<comment type="caution">
    <text evidence="21">The sequence shown here is derived from an EMBL/GenBank/DDBJ whole genome shotgun (WGS) entry which is preliminary data.</text>
</comment>
<dbReference type="FunFam" id="3.30.70.120:FF:000002">
    <property type="entry name" value="ATP phosphoribosyltransferase"/>
    <property type="match status" value="1"/>
</dbReference>
<comment type="pathway">
    <text evidence="4 18">Amino-acid biosynthesis; L-histidine biosynthesis; L-histidine from 5-phospho-alpha-D-ribose 1-diphosphate: step 1/9.</text>
</comment>
<keyword evidence="11 18" id="KW-0808">Transferase</keyword>
<evidence type="ECO:0000256" key="11">
    <source>
        <dbReference type="ARBA" id="ARBA00022679"/>
    </source>
</evidence>
<dbReference type="AlphaFoldDB" id="A0A1G2A7V2"/>
<evidence type="ECO:0000256" key="8">
    <source>
        <dbReference type="ARBA" id="ARBA00022490"/>
    </source>
</evidence>
<dbReference type="UniPathway" id="UPA00031">
    <property type="reaction ID" value="UER00006"/>
</dbReference>
<dbReference type="HAMAP" id="MF_00079">
    <property type="entry name" value="HisG_Long"/>
    <property type="match status" value="1"/>
</dbReference>